<keyword evidence="3" id="KW-1185">Reference proteome</keyword>
<feature type="region of interest" description="Disordered" evidence="1">
    <location>
        <begin position="71"/>
        <end position="144"/>
    </location>
</feature>
<evidence type="ECO:0000313" key="3">
    <source>
        <dbReference type="Proteomes" id="UP000267027"/>
    </source>
</evidence>
<dbReference type="AlphaFoldDB" id="A0A0R3PXF6"/>
<feature type="region of interest" description="Disordered" evidence="1">
    <location>
        <begin position="169"/>
        <end position="189"/>
    </location>
</feature>
<protein>
    <submittedName>
        <fullName evidence="4">DUF5880 domain-containing protein</fullName>
    </submittedName>
</protein>
<name>A0A0R3PXF6_ANGCS</name>
<evidence type="ECO:0000313" key="2">
    <source>
        <dbReference type="EMBL" id="VDM62553.1"/>
    </source>
</evidence>
<dbReference type="OMA" id="YNIEDYD"/>
<dbReference type="Proteomes" id="UP000267027">
    <property type="component" value="Unassembled WGS sequence"/>
</dbReference>
<proteinExistence type="predicted"/>
<gene>
    <name evidence="2" type="ORF">ACOC_LOCUS10968</name>
</gene>
<reference evidence="4" key="1">
    <citation type="submission" date="2017-02" db="UniProtKB">
        <authorList>
            <consortium name="WormBaseParasite"/>
        </authorList>
    </citation>
    <scope>IDENTIFICATION</scope>
</reference>
<feature type="compositionally biased region" description="Polar residues" evidence="1">
    <location>
        <begin position="172"/>
        <end position="189"/>
    </location>
</feature>
<feature type="compositionally biased region" description="Acidic residues" evidence="1">
    <location>
        <begin position="84"/>
        <end position="95"/>
    </location>
</feature>
<feature type="compositionally biased region" description="Basic and acidic residues" evidence="1">
    <location>
        <begin position="96"/>
        <end position="109"/>
    </location>
</feature>
<dbReference type="WBParaSite" id="ACOC_0001096701-mRNA-1">
    <property type="protein sequence ID" value="ACOC_0001096701-mRNA-1"/>
    <property type="gene ID" value="ACOC_0001096701"/>
</dbReference>
<reference evidence="2 3" key="2">
    <citation type="submission" date="2018-11" db="EMBL/GenBank/DDBJ databases">
        <authorList>
            <consortium name="Pathogen Informatics"/>
        </authorList>
    </citation>
    <scope>NUCLEOTIDE SEQUENCE [LARGE SCALE GENOMIC DNA]</scope>
    <source>
        <strain evidence="2 3">Costa Rica</strain>
    </source>
</reference>
<sequence length="189" mass="21131">MQEITEYSTGPIEDDDENPQGSSSTVILPKLALKQKEVIALVNLRPGATVVPHQMGMVVEEISVLAQAVHDEETVEEGHSLNYDDGDDDDDVEKDDNDKEAISGTDDAKNSNFESFDFEDDDKDFYESEEDDDDDDRAKDGEQVDPLLKITALKQNEKETKVCLRVAKEQMSRSPSVSLKLQHQLSKVK</sequence>
<evidence type="ECO:0000313" key="4">
    <source>
        <dbReference type="WBParaSite" id="ACOC_0001096701-mRNA-1"/>
    </source>
</evidence>
<evidence type="ECO:0000256" key="1">
    <source>
        <dbReference type="SAM" id="MobiDB-lite"/>
    </source>
</evidence>
<dbReference type="EMBL" id="UYYA01004586">
    <property type="protein sequence ID" value="VDM62553.1"/>
    <property type="molecule type" value="Genomic_DNA"/>
</dbReference>
<feature type="compositionally biased region" description="Acidic residues" evidence="1">
    <location>
        <begin position="116"/>
        <end position="135"/>
    </location>
</feature>
<feature type="region of interest" description="Disordered" evidence="1">
    <location>
        <begin position="1"/>
        <end position="25"/>
    </location>
</feature>
<accession>A0A0R3PXF6</accession>
<organism evidence="4">
    <name type="scientific">Angiostrongylus costaricensis</name>
    <name type="common">Nematode worm</name>
    <dbReference type="NCBI Taxonomy" id="334426"/>
    <lineage>
        <taxon>Eukaryota</taxon>
        <taxon>Metazoa</taxon>
        <taxon>Ecdysozoa</taxon>
        <taxon>Nematoda</taxon>
        <taxon>Chromadorea</taxon>
        <taxon>Rhabditida</taxon>
        <taxon>Rhabditina</taxon>
        <taxon>Rhabditomorpha</taxon>
        <taxon>Strongyloidea</taxon>
        <taxon>Metastrongylidae</taxon>
        <taxon>Angiostrongylus</taxon>
    </lineage>
</organism>